<keyword evidence="1" id="KW-0732">Signal</keyword>
<keyword evidence="3" id="KW-1185">Reference proteome</keyword>
<evidence type="ECO:0008006" key="4">
    <source>
        <dbReference type="Google" id="ProtNLM"/>
    </source>
</evidence>
<dbReference type="Gene3D" id="2.40.160.60">
    <property type="entry name" value="Outer membrane protein transport protein (OMPP1/FadL/TodX)"/>
    <property type="match status" value="1"/>
</dbReference>
<accession>A0A975GHR5</accession>
<feature type="signal peptide" evidence="1">
    <location>
        <begin position="1"/>
        <end position="21"/>
    </location>
</feature>
<feature type="chain" id="PRO_5037929954" description="Membrane protein involved in aromatic hydrocarbon degradation" evidence="1">
    <location>
        <begin position="22"/>
        <end position="439"/>
    </location>
</feature>
<evidence type="ECO:0000313" key="2">
    <source>
        <dbReference type="EMBL" id="QTA81717.1"/>
    </source>
</evidence>
<protein>
    <recommendedName>
        <fullName evidence="4">Membrane protein involved in aromatic hydrocarbon degradation</fullName>
    </recommendedName>
</protein>
<dbReference type="EMBL" id="CP061799">
    <property type="protein sequence ID" value="QTA81717.1"/>
    <property type="molecule type" value="Genomic_DNA"/>
</dbReference>
<proteinExistence type="predicted"/>
<dbReference type="AlphaFoldDB" id="A0A975GHR5"/>
<evidence type="ECO:0000256" key="1">
    <source>
        <dbReference type="SAM" id="SignalP"/>
    </source>
</evidence>
<sequence length="439" mass="49092">MKKIFFLICIILTGSIQLSHAQDFLQRIEIPSSPNPVGSGARALGMGGAFIGVADDATAASWNPGGLIQLELPEISFVGMGFHRTDDNDFTNNPEASGTQSVSKTGINYFSAAYPFQLLERNMIVSLSYQNLYDFTRKWSFPIYQKGIDWHIDQNVDYQSDGSLSALGLAYCIEILPRISLGMTLNLWNDWFKRNEWETKHYQWGTGEDGGDAFTFESRSIDEYSFNGFNANFGILWKINGRLTLGAVLKTPFEADLEIRHNSFVSRQYTDLGYGSVNEIDTVEDAELQMPLSFGVGASYRFSKAFTASMDLYGTKWDDFILESGNGKKTSPITGLSEAESDIDPALQLRLGAEYLFIQPKYAVPVRAGLFYDPAPAQGSPDNIYGISMGSGFAYKKYIFDAAYQYRFARNIGESILNAWGFSQDIDEHTLYFSLIVHF</sequence>
<gene>
    <name evidence="2" type="ORF">dnl_40630</name>
</gene>
<evidence type="ECO:0000313" key="3">
    <source>
        <dbReference type="Proteomes" id="UP000663720"/>
    </source>
</evidence>
<dbReference type="KEGG" id="dli:dnl_40630"/>
<dbReference type="SUPFAM" id="SSF56935">
    <property type="entry name" value="Porins"/>
    <property type="match status" value="1"/>
</dbReference>
<dbReference type="Proteomes" id="UP000663720">
    <property type="component" value="Chromosome"/>
</dbReference>
<dbReference type="RefSeq" id="WP_207687722.1">
    <property type="nucleotide sequence ID" value="NZ_CP061799.1"/>
</dbReference>
<reference evidence="2" key="1">
    <citation type="journal article" date="2021" name="Microb. Physiol.">
        <title>Proteogenomic Insights into the Physiology of Marine, Sulfate-Reducing, Filamentous Desulfonema limicola and Desulfonema magnum.</title>
        <authorList>
            <person name="Schnaars V."/>
            <person name="Wohlbrand L."/>
            <person name="Scheve S."/>
            <person name="Hinrichs C."/>
            <person name="Reinhardt R."/>
            <person name="Rabus R."/>
        </authorList>
    </citation>
    <scope>NUCLEOTIDE SEQUENCE</scope>
    <source>
        <strain evidence="2">5ac10</strain>
    </source>
</reference>
<name>A0A975GHR5_9BACT</name>
<organism evidence="2 3">
    <name type="scientific">Desulfonema limicola</name>
    <dbReference type="NCBI Taxonomy" id="45656"/>
    <lineage>
        <taxon>Bacteria</taxon>
        <taxon>Pseudomonadati</taxon>
        <taxon>Thermodesulfobacteriota</taxon>
        <taxon>Desulfobacteria</taxon>
        <taxon>Desulfobacterales</taxon>
        <taxon>Desulfococcaceae</taxon>
        <taxon>Desulfonema</taxon>
    </lineage>
</organism>